<keyword evidence="1" id="KW-0732">Signal</keyword>
<dbReference type="OrthoDB" id="1451170at2"/>
<evidence type="ECO:0000313" key="3">
    <source>
        <dbReference type="Proteomes" id="UP000321863"/>
    </source>
</evidence>
<evidence type="ECO:0008006" key="4">
    <source>
        <dbReference type="Google" id="ProtNLM"/>
    </source>
</evidence>
<evidence type="ECO:0000256" key="1">
    <source>
        <dbReference type="SAM" id="SignalP"/>
    </source>
</evidence>
<feature type="signal peptide" evidence="1">
    <location>
        <begin position="1"/>
        <end position="21"/>
    </location>
</feature>
<protein>
    <recommendedName>
        <fullName evidence="4">Carboxypeptidase regulatory-like domain-containing protein</fullName>
    </recommendedName>
</protein>
<organism evidence="2 3">
    <name type="scientific">Chryseobacterium hagamense</name>
    <dbReference type="NCBI Taxonomy" id="395935"/>
    <lineage>
        <taxon>Bacteria</taxon>
        <taxon>Pseudomonadati</taxon>
        <taxon>Bacteroidota</taxon>
        <taxon>Flavobacteriia</taxon>
        <taxon>Flavobacteriales</taxon>
        <taxon>Weeksellaceae</taxon>
        <taxon>Chryseobacterium group</taxon>
        <taxon>Chryseobacterium</taxon>
    </lineage>
</organism>
<proteinExistence type="predicted"/>
<comment type="caution">
    <text evidence="2">The sequence shown here is derived from an EMBL/GenBank/DDBJ whole genome shotgun (WGS) entry which is preliminary data.</text>
</comment>
<gene>
    <name evidence="2" type="ORF">CHA01nite_15390</name>
</gene>
<dbReference type="Proteomes" id="UP000321863">
    <property type="component" value="Unassembled WGS sequence"/>
</dbReference>
<accession>A0A511YKS0</accession>
<evidence type="ECO:0000313" key="2">
    <source>
        <dbReference type="EMBL" id="GEN75799.1"/>
    </source>
</evidence>
<dbReference type="RefSeq" id="WP_146940740.1">
    <property type="nucleotide sequence ID" value="NZ_BJYJ01000005.1"/>
</dbReference>
<dbReference type="AlphaFoldDB" id="A0A511YKS0"/>
<reference evidence="2 3" key="1">
    <citation type="submission" date="2019-07" db="EMBL/GenBank/DDBJ databases">
        <title>Whole genome shotgun sequence of Chryseobacterium hagamense NBRC 105253.</title>
        <authorList>
            <person name="Hosoyama A."/>
            <person name="Uohara A."/>
            <person name="Ohji S."/>
            <person name="Ichikawa N."/>
        </authorList>
    </citation>
    <scope>NUCLEOTIDE SEQUENCE [LARGE SCALE GENOMIC DNA]</scope>
    <source>
        <strain evidence="2 3">NBRC 105253</strain>
    </source>
</reference>
<sequence length="236" mass="26538">MKKNFNVLLLLCIVFSVSLNASEIEFDTKKVNMIEVAGLVVDAANLNALENAQLYDEKGLLIATTDAKGYFTGKINHSGDGPVHFKIRVKKKGYTTFVQTENWGNLGNVIRSTYYFGIIQKDSRAGNSFSEMTSNKDSSFDSVLSGFRAVKEKLDFKNKLEAAKSNNQKVFFEIGYEYYLINNGGWLKISSPEEPISTDGKRMVRASEINSLVKRSQIKGMTPVDSKEFSYEIYIR</sequence>
<feature type="chain" id="PRO_5021781350" description="Carboxypeptidase regulatory-like domain-containing protein" evidence="1">
    <location>
        <begin position="22"/>
        <end position="236"/>
    </location>
</feature>
<dbReference type="EMBL" id="BJYJ01000005">
    <property type="protein sequence ID" value="GEN75799.1"/>
    <property type="molecule type" value="Genomic_DNA"/>
</dbReference>
<name>A0A511YKS0_9FLAO</name>
<keyword evidence="3" id="KW-1185">Reference proteome</keyword>